<dbReference type="STRING" id="1646377.BS640_04320"/>
<dbReference type="RefSeq" id="WP_084912042.1">
    <property type="nucleotide sequence ID" value="NZ_JAJGAQ010000010.1"/>
</dbReference>
<feature type="domain" description="BD-FAE-like" evidence="3">
    <location>
        <begin position="71"/>
        <end position="266"/>
    </location>
</feature>
<keyword evidence="1 4" id="KW-0378">Hydrolase</keyword>
<dbReference type="EMBL" id="MRWE01000005">
    <property type="protein sequence ID" value="ORJ26640.1"/>
    <property type="molecule type" value="Genomic_DNA"/>
</dbReference>
<evidence type="ECO:0000259" key="3">
    <source>
        <dbReference type="Pfam" id="PF20434"/>
    </source>
</evidence>
<evidence type="ECO:0000313" key="4">
    <source>
        <dbReference type="EMBL" id="ORJ26640.1"/>
    </source>
</evidence>
<dbReference type="InterPro" id="IPR049492">
    <property type="entry name" value="BD-FAE-like_dom"/>
</dbReference>
<dbReference type="PANTHER" id="PTHR48081">
    <property type="entry name" value="AB HYDROLASE SUPERFAMILY PROTEIN C4A8.06C"/>
    <property type="match status" value="1"/>
</dbReference>
<name>A0A1X0WIR1_9GAMM</name>
<sequence length="315" mass="34253">MNRRNFILGASAALLAGCVNAKERPHNTLTITDTETLLLWPQTPPGGGGPSGPMKRDKRGAISNISQPYLTVYRPKNPNGAAMLVAAGGGYKRIEMETEAHPAAQWLSERGITAFVLTYRLPHEGWNVGPLAPLQDAQRALRLIRANAEKKGLKKNQIGVLGFSAGGHLLGLASVRADFQSYPPQDATDNHSARPDISALIYPIITLEAPYDHTSTAHILIGRDADEQEAAKWSVQTYVNPQTPPMFLVQAKDDPVSNPMNTVIMQQACEKAHVPCELHPLASGGHGFGMGKPGSPTQLWPHEFRDWLKQRGELS</sequence>
<dbReference type="SUPFAM" id="SSF53474">
    <property type="entry name" value="alpha/beta-Hydrolases"/>
    <property type="match status" value="1"/>
</dbReference>
<feature type="signal peptide" evidence="2">
    <location>
        <begin position="1"/>
        <end position="21"/>
    </location>
</feature>
<evidence type="ECO:0000313" key="5">
    <source>
        <dbReference type="Proteomes" id="UP000192536"/>
    </source>
</evidence>
<gene>
    <name evidence="4" type="ORF">BS640_04320</name>
</gene>
<organism evidence="4 5">
    <name type="scientific">Rouxiella badensis</name>
    <dbReference type="NCBI Taxonomy" id="1646377"/>
    <lineage>
        <taxon>Bacteria</taxon>
        <taxon>Pseudomonadati</taxon>
        <taxon>Pseudomonadota</taxon>
        <taxon>Gammaproteobacteria</taxon>
        <taxon>Enterobacterales</taxon>
        <taxon>Yersiniaceae</taxon>
        <taxon>Rouxiella</taxon>
    </lineage>
</organism>
<reference evidence="4 5" key="1">
    <citation type="journal article" date="2017" name="Int. J. Syst. Evol. Microbiol.">
        <title>Rouxiella badensis sp. nov. and Rouxiella silvae sp. nov. isolated from peat bog soil in Germany and emendation of the genus description.</title>
        <authorList>
            <person name="Le Fleche-Mateos A."/>
            <person name="Kugler J.H."/>
            <person name="Hansen S.H."/>
            <person name="Syldatk C."/>
            <person name="Hausmann R."/>
            <person name="Lomprez F."/>
            <person name="Vandenbogaert M."/>
            <person name="Manuguerra J.C."/>
            <person name="Grimont P.A."/>
        </authorList>
    </citation>
    <scope>NUCLEOTIDE SEQUENCE [LARGE SCALE GENOMIC DNA]</scope>
    <source>
        <strain evidence="4 5">DSM 100043</strain>
    </source>
</reference>
<dbReference type="PANTHER" id="PTHR48081:SF6">
    <property type="entry name" value="PEPTIDASE S9 PROLYL OLIGOPEPTIDASE CATALYTIC DOMAIN-CONTAINING PROTEIN"/>
    <property type="match status" value="1"/>
</dbReference>
<dbReference type="GO" id="GO:0016787">
    <property type="term" value="F:hydrolase activity"/>
    <property type="evidence" value="ECO:0007669"/>
    <property type="project" value="UniProtKB-KW"/>
</dbReference>
<dbReference type="Proteomes" id="UP000192536">
    <property type="component" value="Unassembled WGS sequence"/>
</dbReference>
<dbReference type="InterPro" id="IPR050300">
    <property type="entry name" value="GDXG_lipolytic_enzyme"/>
</dbReference>
<dbReference type="AlphaFoldDB" id="A0A1X0WIR1"/>
<keyword evidence="5" id="KW-1185">Reference proteome</keyword>
<evidence type="ECO:0000256" key="1">
    <source>
        <dbReference type="ARBA" id="ARBA00022801"/>
    </source>
</evidence>
<evidence type="ECO:0000256" key="2">
    <source>
        <dbReference type="SAM" id="SignalP"/>
    </source>
</evidence>
<proteinExistence type="predicted"/>
<dbReference type="PROSITE" id="PS51257">
    <property type="entry name" value="PROKAR_LIPOPROTEIN"/>
    <property type="match status" value="1"/>
</dbReference>
<dbReference type="Gene3D" id="3.40.50.1820">
    <property type="entry name" value="alpha/beta hydrolase"/>
    <property type="match status" value="1"/>
</dbReference>
<comment type="caution">
    <text evidence="4">The sequence shown here is derived from an EMBL/GenBank/DDBJ whole genome shotgun (WGS) entry which is preliminary data.</text>
</comment>
<keyword evidence="2" id="KW-0732">Signal</keyword>
<dbReference type="Pfam" id="PF20434">
    <property type="entry name" value="BD-FAE"/>
    <property type="match status" value="1"/>
</dbReference>
<accession>A0A1X0WIR1</accession>
<feature type="chain" id="PRO_5013230517" evidence="2">
    <location>
        <begin position="22"/>
        <end position="315"/>
    </location>
</feature>
<dbReference type="InterPro" id="IPR029058">
    <property type="entry name" value="AB_hydrolase_fold"/>
</dbReference>
<protein>
    <submittedName>
        <fullName evidence="4">Alpha/beta hydrolase</fullName>
    </submittedName>
</protein>